<dbReference type="InterPro" id="IPR006094">
    <property type="entry name" value="Oxid_FAD_bind_N"/>
</dbReference>
<dbReference type="PANTHER" id="PTHR42973:SF39">
    <property type="entry name" value="FAD-BINDING PCMH-TYPE DOMAIN-CONTAINING PROTEIN"/>
    <property type="match status" value="1"/>
</dbReference>
<evidence type="ECO:0000313" key="7">
    <source>
        <dbReference type="EMBL" id="TCL68565.1"/>
    </source>
</evidence>
<evidence type="ECO:0000256" key="1">
    <source>
        <dbReference type="ARBA" id="ARBA00001974"/>
    </source>
</evidence>
<evidence type="ECO:0000259" key="6">
    <source>
        <dbReference type="PROSITE" id="PS51387"/>
    </source>
</evidence>
<dbReference type="InterPro" id="IPR050416">
    <property type="entry name" value="FAD-linked_Oxidoreductase"/>
</dbReference>
<dbReference type="PROSITE" id="PS51387">
    <property type="entry name" value="FAD_PCMH"/>
    <property type="match status" value="1"/>
</dbReference>
<sequence>MSHNKEPDLTGRIVLPGDPQYHAARLEFNTFFNRFPLVIVFAQETQDVVNAIRWAHYRAVPLRMRSGRHNYEGLSVVDAGIVIDVSEMKQVKVDHQRGTVTVQTGLRDIELYETLGAEGLVVPAGLCPTTGIAGFTLGGGQSSLSRPWGLIIDNLLELEMVDANGNVLYANADQHPDLFWASRGGGGGNFGICTSFRFRTHQIDTVAYASINWKLQDLEPVLRTWQNYTTPDADERLTPLLTITSGEQSLLLMQGVFLGSAEKLRRLLEPLLRAGSPQQVTIEEIPWLKAVSLIAATQPTSPLPFKSVGPFVDHLLPEEGIATIRRFINEPPQASTVTVFFHGLGGAVARVPNTATAYFYREALSNMSLFATWSAQEGIAPGIRWVEDFRRAMLPFTRGVYVNTPDLSIKNWPEAYYGGNFGRLTRVKAKYDPENVFRFPQSIPPA</sequence>
<dbReference type="InterPro" id="IPR016166">
    <property type="entry name" value="FAD-bd_PCMH"/>
</dbReference>
<evidence type="ECO:0000313" key="8">
    <source>
        <dbReference type="Proteomes" id="UP000295008"/>
    </source>
</evidence>
<feature type="domain" description="FAD-binding PCMH-type" evidence="6">
    <location>
        <begin position="32"/>
        <end position="203"/>
    </location>
</feature>
<dbReference type="Pfam" id="PF08031">
    <property type="entry name" value="BBE"/>
    <property type="match status" value="1"/>
</dbReference>
<comment type="similarity">
    <text evidence="2">Belongs to the oxygen-dependent FAD-linked oxidoreductase family.</text>
</comment>
<dbReference type="InterPro" id="IPR016167">
    <property type="entry name" value="FAD-bd_PCMH_sub1"/>
</dbReference>
<comment type="cofactor">
    <cofactor evidence="1">
        <name>FAD</name>
        <dbReference type="ChEBI" id="CHEBI:57692"/>
    </cofactor>
</comment>
<dbReference type="OrthoDB" id="545125at2"/>
<dbReference type="InterPro" id="IPR012951">
    <property type="entry name" value="BBE"/>
</dbReference>
<accession>A0A4R1RQ98</accession>
<gene>
    <name evidence="7" type="ORF">EDC14_1013107</name>
</gene>
<reference evidence="7 8" key="1">
    <citation type="submission" date="2019-03" db="EMBL/GenBank/DDBJ databases">
        <title>Genomic Encyclopedia of Type Strains, Phase IV (KMG-IV): sequencing the most valuable type-strain genomes for metagenomic binning, comparative biology and taxonomic classification.</title>
        <authorList>
            <person name="Goeker M."/>
        </authorList>
    </citation>
    <scope>NUCLEOTIDE SEQUENCE [LARGE SCALE GENOMIC DNA]</scope>
    <source>
        <strain evidence="7 8">LX-B</strain>
    </source>
</reference>
<evidence type="ECO:0000256" key="5">
    <source>
        <dbReference type="ARBA" id="ARBA00023002"/>
    </source>
</evidence>
<dbReference type="SUPFAM" id="SSF56176">
    <property type="entry name" value="FAD-binding/transporter-associated domain-like"/>
    <property type="match status" value="1"/>
</dbReference>
<dbReference type="InterPro" id="IPR036318">
    <property type="entry name" value="FAD-bd_PCMH-like_sf"/>
</dbReference>
<evidence type="ECO:0000256" key="3">
    <source>
        <dbReference type="ARBA" id="ARBA00022630"/>
    </source>
</evidence>
<dbReference type="PANTHER" id="PTHR42973">
    <property type="entry name" value="BINDING OXIDOREDUCTASE, PUTATIVE (AFU_ORTHOLOGUE AFUA_1G17690)-RELATED"/>
    <property type="match status" value="1"/>
</dbReference>
<dbReference type="Gene3D" id="3.40.462.20">
    <property type="match status" value="1"/>
</dbReference>
<dbReference type="Proteomes" id="UP000295008">
    <property type="component" value="Unassembled WGS sequence"/>
</dbReference>
<dbReference type="RefSeq" id="WP_132014552.1">
    <property type="nucleotide sequence ID" value="NZ_SLUN01000013.1"/>
</dbReference>
<dbReference type="GO" id="GO:0016491">
    <property type="term" value="F:oxidoreductase activity"/>
    <property type="evidence" value="ECO:0007669"/>
    <property type="project" value="UniProtKB-KW"/>
</dbReference>
<keyword evidence="5" id="KW-0560">Oxidoreductase</keyword>
<dbReference type="InterPro" id="IPR016169">
    <property type="entry name" value="FAD-bd_PCMH_sub2"/>
</dbReference>
<dbReference type="AlphaFoldDB" id="A0A4R1RQ98"/>
<dbReference type="Gene3D" id="3.30.465.10">
    <property type="match status" value="1"/>
</dbReference>
<dbReference type="Gene3D" id="3.30.43.10">
    <property type="entry name" value="Uridine Diphospho-n-acetylenolpyruvylglucosamine Reductase, domain 2"/>
    <property type="match status" value="1"/>
</dbReference>
<keyword evidence="8" id="KW-1185">Reference proteome</keyword>
<organism evidence="7 8">
    <name type="scientific">Hydrogenispora ethanolica</name>
    <dbReference type="NCBI Taxonomy" id="1082276"/>
    <lineage>
        <taxon>Bacteria</taxon>
        <taxon>Bacillati</taxon>
        <taxon>Bacillota</taxon>
        <taxon>Hydrogenispora</taxon>
    </lineage>
</organism>
<evidence type="ECO:0000256" key="2">
    <source>
        <dbReference type="ARBA" id="ARBA00005466"/>
    </source>
</evidence>
<evidence type="ECO:0000256" key="4">
    <source>
        <dbReference type="ARBA" id="ARBA00022827"/>
    </source>
</evidence>
<dbReference type="GO" id="GO:0071949">
    <property type="term" value="F:FAD binding"/>
    <property type="evidence" value="ECO:0007669"/>
    <property type="project" value="InterPro"/>
</dbReference>
<protein>
    <submittedName>
        <fullName evidence="7">FAD/FMN-containing dehydrogenase</fullName>
    </submittedName>
</protein>
<keyword evidence="4" id="KW-0274">FAD</keyword>
<name>A0A4R1RQ98_HYDET</name>
<dbReference type="EMBL" id="SLUN01000013">
    <property type="protein sequence ID" value="TCL68565.1"/>
    <property type="molecule type" value="Genomic_DNA"/>
</dbReference>
<proteinExistence type="inferred from homology"/>
<keyword evidence="3" id="KW-0285">Flavoprotein</keyword>
<comment type="caution">
    <text evidence="7">The sequence shown here is derived from an EMBL/GenBank/DDBJ whole genome shotgun (WGS) entry which is preliminary data.</text>
</comment>
<dbReference type="Pfam" id="PF01565">
    <property type="entry name" value="FAD_binding_4"/>
    <property type="match status" value="1"/>
</dbReference>